<keyword evidence="2" id="KW-0813">Transport</keyword>
<feature type="transmembrane region" description="Helical" evidence="9">
    <location>
        <begin position="370"/>
        <end position="397"/>
    </location>
</feature>
<dbReference type="Proteomes" id="UP000298021">
    <property type="component" value="Unassembled WGS sequence"/>
</dbReference>
<dbReference type="Pfam" id="PF04143">
    <property type="entry name" value="Sulf_transp"/>
    <property type="match status" value="1"/>
</dbReference>
<feature type="transmembrane region" description="Helical" evidence="9">
    <location>
        <begin position="200"/>
        <end position="221"/>
    </location>
</feature>
<feature type="transmembrane region" description="Helical" evidence="9">
    <location>
        <begin position="128"/>
        <end position="148"/>
    </location>
</feature>
<feature type="transmembrane region" description="Helical" evidence="9">
    <location>
        <begin position="12"/>
        <end position="32"/>
    </location>
</feature>
<evidence type="ECO:0000256" key="2">
    <source>
        <dbReference type="ARBA" id="ARBA00022448"/>
    </source>
</evidence>
<comment type="caution">
    <text evidence="10">The sequence shown here is derived from an EMBL/GenBank/DDBJ whole genome shotgun (WGS) entry which is preliminary data.</text>
</comment>
<keyword evidence="3" id="KW-1003">Cell membrane</keyword>
<dbReference type="OrthoDB" id="9794165at2"/>
<keyword evidence="11" id="KW-1185">Reference proteome</keyword>
<evidence type="ECO:0000256" key="1">
    <source>
        <dbReference type="ARBA" id="ARBA00004429"/>
    </source>
</evidence>
<name>A0A4Z0JGP6_9LACO</name>
<evidence type="ECO:0000256" key="9">
    <source>
        <dbReference type="SAM" id="Phobius"/>
    </source>
</evidence>
<dbReference type="RefSeq" id="WP_135373878.1">
    <property type="nucleotide sequence ID" value="NZ_RKLY01000028.1"/>
</dbReference>
<organism evidence="10 11">
    <name type="scientific">Companilactobacillus suantsaicola</name>
    <dbReference type="NCBI Taxonomy" id="2487723"/>
    <lineage>
        <taxon>Bacteria</taxon>
        <taxon>Bacillati</taxon>
        <taxon>Bacillota</taxon>
        <taxon>Bacilli</taxon>
        <taxon>Lactobacillales</taxon>
        <taxon>Lactobacillaceae</taxon>
        <taxon>Companilactobacillus</taxon>
    </lineage>
</organism>
<evidence type="ECO:0000256" key="3">
    <source>
        <dbReference type="ARBA" id="ARBA00022475"/>
    </source>
</evidence>
<evidence type="ECO:0000313" key="11">
    <source>
        <dbReference type="Proteomes" id="UP000298021"/>
    </source>
</evidence>
<keyword evidence="6 9" id="KW-1133">Transmembrane helix</keyword>
<dbReference type="PANTHER" id="PTHR30574">
    <property type="entry name" value="INNER MEMBRANE PROTEIN YEDE"/>
    <property type="match status" value="1"/>
</dbReference>
<feature type="transmembrane region" description="Helical" evidence="9">
    <location>
        <begin position="76"/>
        <end position="98"/>
    </location>
</feature>
<accession>A0A4Z0JGP6</accession>
<evidence type="ECO:0000256" key="7">
    <source>
        <dbReference type="ARBA" id="ARBA00023136"/>
    </source>
</evidence>
<comment type="similarity">
    <text evidence="8">Belongs to the TsuA/YedE (TC 9.B.102) family.</text>
</comment>
<evidence type="ECO:0000313" key="10">
    <source>
        <dbReference type="EMBL" id="TGD22035.1"/>
    </source>
</evidence>
<reference evidence="10 11" key="1">
    <citation type="submission" date="2018-10" db="EMBL/GenBank/DDBJ databases">
        <title>Lactobacillus sp. R7 and Lactobacillus sp. R19 isolated from fermented mustard green product of Taiwan.</title>
        <authorList>
            <person name="Lin S.-T."/>
        </authorList>
    </citation>
    <scope>NUCLEOTIDE SEQUENCE [LARGE SCALE GENOMIC DNA]</scope>
    <source>
        <strain evidence="10 11">BCRC 81127</strain>
    </source>
</reference>
<keyword evidence="7 9" id="KW-0472">Membrane</keyword>
<comment type="subcellular location">
    <subcellularLocation>
        <location evidence="1">Cell inner membrane</location>
        <topology evidence="1">Multi-pass membrane protein</topology>
    </subcellularLocation>
</comment>
<keyword evidence="4" id="KW-0997">Cell inner membrane</keyword>
<feature type="transmembrane region" description="Helical" evidence="9">
    <location>
        <begin position="271"/>
        <end position="289"/>
    </location>
</feature>
<dbReference type="AlphaFoldDB" id="A0A4Z0JGP6"/>
<dbReference type="PANTHER" id="PTHR30574:SF1">
    <property type="entry name" value="SULPHUR TRANSPORT DOMAIN-CONTAINING PROTEIN"/>
    <property type="match status" value="1"/>
</dbReference>
<feature type="transmembrane region" description="Helical" evidence="9">
    <location>
        <begin position="338"/>
        <end position="358"/>
    </location>
</feature>
<protein>
    <submittedName>
        <fullName evidence="10">YeeE/YedE family protein</fullName>
    </submittedName>
</protein>
<evidence type="ECO:0000256" key="5">
    <source>
        <dbReference type="ARBA" id="ARBA00022692"/>
    </source>
</evidence>
<keyword evidence="5 9" id="KW-0812">Transmembrane</keyword>
<evidence type="ECO:0000256" key="6">
    <source>
        <dbReference type="ARBA" id="ARBA00022989"/>
    </source>
</evidence>
<dbReference type="InterPro" id="IPR007272">
    <property type="entry name" value="Sulf_transp_TsuA/YedE"/>
</dbReference>
<evidence type="ECO:0000256" key="4">
    <source>
        <dbReference type="ARBA" id="ARBA00022519"/>
    </source>
</evidence>
<proteinExistence type="inferred from homology"/>
<sequence length="437" mass="47560">MFKDDMKKAGLNPIQPIIGIALFILAVIWALYLNTQANKLPLALFAGLMIGYSLTRSRFGFAGGIKRVFYRGEASLTNALLIMFAITAIVNIGIQWFAASKGALPAWLVTNDTQSIIPGTQNVRLGNISTALGGFLFGIGMMLAGGCASGTLTDFGEGEGHSWIALPFFVLFAAPGQKLGYDLDQTSFGKIGIKGWLPDYVGYGGAIAITLLIFLGLYYIAKQYENHKKEIGMYSFPKSDYLDFEKPLPETKESVKPFSWRTYHKFFVERWSFLTGAVGIAIGAIFVLVTTGKAWGVTTAFVSLDQKFFQLFGVQFTSPAFDETAKAMQGSLLVDGGTIRNIGLVLGAFIAFLMAGRFKMNFNFSKMDMLIYGFGGALMGLGSRCARGCNIGALYSAICNFSIHGYIFMLFLVLGGMFGIKVFSGKVDILPKYVISN</sequence>
<dbReference type="EMBL" id="RKLY01000028">
    <property type="protein sequence ID" value="TGD22035.1"/>
    <property type="molecule type" value="Genomic_DNA"/>
</dbReference>
<evidence type="ECO:0000256" key="8">
    <source>
        <dbReference type="ARBA" id="ARBA00035655"/>
    </source>
</evidence>
<gene>
    <name evidence="10" type="ORF">EGT49_09960</name>
</gene>
<feature type="transmembrane region" description="Helical" evidence="9">
    <location>
        <begin position="38"/>
        <end position="55"/>
    </location>
</feature>
<feature type="transmembrane region" description="Helical" evidence="9">
    <location>
        <begin position="403"/>
        <end position="423"/>
    </location>
</feature>
<dbReference type="GO" id="GO:0005886">
    <property type="term" value="C:plasma membrane"/>
    <property type="evidence" value="ECO:0007669"/>
    <property type="project" value="UniProtKB-SubCell"/>
</dbReference>